<reference evidence="2" key="1">
    <citation type="journal article" date="2019" name="Int. J. Syst. Evol. Microbiol.">
        <title>The Global Catalogue of Microorganisms (GCM) 10K type strain sequencing project: providing services to taxonomists for standard genome sequencing and annotation.</title>
        <authorList>
            <consortium name="The Broad Institute Genomics Platform"/>
            <consortium name="The Broad Institute Genome Sequencing Center for Infectious Disease"/>
            <person name="Wu L."/>
            <person name="Ma J."/>
        </authorList>
    </citation>
    <scope>NUCLEOTIDE SEQUENCE [LARGE SCALE GENOMIC DNA]</scope>
    <source>
        <strain evidence="2">CGMCC 1.14993</strain>
    </source>
</reference>
<comment type="caution">
    <text evidence="1">The sequence shown here is derived from an EMBL/GenBank/DDBJ whole genome shotgun (WGS) entry which is preliminary data.</text>
</comment>
<name>A0A8J3ASW5_9BACI</name>
<evidence type="ECO:0000313" key="1">
    <source>
        <dbReference type="EMBL" id="GGI18045.1"/>
    </source>
</evidence>
<protein>
    <submittedName>
        <fullName evidence="1">Uncharacterized protein</fullName>
    </submittedName>
</protein>
<organism evidence="1 2">
    <name type="scientific">Gottfriedia solisilvae</name>
    <dbReference type="NCBI Taxonomy" id="1516104"/>
    <lineage>
        <taxon>Bacteria</taxon>
        <taxon>Bacillati</taxon>
        <taxon>Bacillota</taxon>
        <taxon>Bacilli</taxon>
        <taxon>Bacillales</taxon>
        <taxon>Bacillaceae</taxon>
        <taxon>Gottfriedia</taxon>
    </lineage>
</organism>
<accession>A0A8J3ASW5</accession>
<dbReference type="AlphaFoldDB" id="A0A8J3ASW5"/>
<dbReference type="InterPro" id="IPR029062">
    <property type="entry name" value="Class_I_gatase-like"/>
</dbReference>
<sequence>MIDQLKANNVEYVVTDVVEHKDIITSNGPEGARAFGKSLVRALS</sequence>
<dbReference type="Proteomes" id="UP000626244">
    <property type="component" value="Unassembled WGS sequence"/>
</dbReference>
<proteinExistence type="predicted"/>
<keyword evidence="2" id="KW-1185">Reference proteome</keyword>
<gene>
    <name evidence="1" type="ORF">GCM10007380_40970</name>
</gene>
<dbReference type="Gene3D" id="3.40.50.880">
    <property type="match status" value="1"/>
</dbReference>
<evidence type="ECO:0000313" key="2">
    <source>
        <dbReference type="Proteomes" id="UP000626244"/>
    </source>
</evidence>
<dbReference type="EMBL" id="BMHB01000004">
    <property type="protein sequence ID" value="GGI18045.1"/>
    <property type="molecule type" value="Genomic_DNA"/>
</dbReference>